<evidence type="ECO:0000256" key="3">
    <source>
        <dbReference type="SAM" id="SignalP"/>
    </source>
</evidence>
<feature type="compositionally biased region" description="Pro residues" evidence="2">
    <location>
        <begin position="998"/>
        <end position="1008"/>
    </location>
</feature>
<keyword evidence="3" id="KW-0732">Signal</keyword>
<protein>
    <recommendedName>
        <fullName evidence="8">Zinc carboxypeptidase</fullName>
    </recommendedName>
</protein>
<dbReference type="Proteomes" id="UP000187158">
    <property type="component" value="Unassembled WGS sequence"/>
</dbReference>
<keyword evidence="7" id="KW-1185">Reference proteome</keyword>
<feature type="region of interest" description="Disordered" evidence="2">
    <location>
        <begin position="960"/>
        <end position="1018"/>
    </location>
</feature>
<dbReference type="PANTHER" id="PTHR43308:SF5">
    <property type="entry name" value="S-LAYER PROTEIN _ PEPTIDOGLYCAN ENDO-BETA-N-ACETYLGLUCOSAMINIDASE"/>
    <property type="match status" value="1"/>
</dbReference>
<feature type="domain" description="SLH" evidence="4">
    <location>
        <begin position="1018"/>
        <end position="1077"/>
    </location>
</feature>
<gene>
    <name evidence="6" type="ORF">BSO21_23625</name>
</gene>
<evidence type="ECO:0000259" key="4">
    <source>
        <dbReference type="PROSITE" id="PS51272"/>
    </source>
</evidence>
<dbReference type="Gene3D" id="3.40.630.10">
    <property type="entry name" value="Zn peptidases"/>
    <property type="match status" value="1"/>
</dbReference>
<feature type="signal peptide" evidence="3">
    <location>
        <begin position="1"/>
        <end position="25"/>
    </location>
</feature>
<evidence type="ECO:0000259" key="5">
    <source>
        <dbReference type="PROSITE" id="PS52035"/>
    </source>
</evidence>
<dbReference type="InterPro" id="IPR051465">
    <property type="entry name" value="Cell_Envelope_Struct_Comp"/>
</dbReference>
<name>A0ABX3GIG0_9BACL</name>
<dbReference type="InterPro" id="IPR000834">
    <property type="entry name" value="Peptidase_M14"/>
</dbReference>
<evidence type="ECO:0008006" key="8">
    <source>
        <dbReference type="Google" id="ProtNLM"/>
    </source>
</evidence>
<evidence type="ECO:0000256" key="2">
    <source>
        <dbReference type="SAM" id="MobiDB-lite"/>
    </source>
</evidence>
<accession>A0ABX3GIG0</accession>
<dbReference type="PROSITE" id="PS52035">
    <property type="entry name" value="PEPTIDASE_M14"/>
    <property type="match status" value="1"/>
</dbReference>
<evidence type="ECO:0000313" key="6">
    <source>
        <dbReference type="EMBL" id="OMD21640.1"/>
    </source>
</evidence>
<comment type="similarity">
    <text evidence="1">Belongs to the peptidase M14 family.</text>
</comment>
<dbReference type="SMART" id="SM00631">
    <property type="entry name" value="Zn_pept"/>
    <property type="match status" value="1"/>
</dbReference>
<evidence type="ECO:0000256" key="1">
    <source>
        <dbReference type="PROSITE-ProRule" id="PRU01379"/>
    </source>
</evidence>
<reference evidence="6 7" key="1">
    <citation type="submission" date="2016-11" db="EMBL/GenBank/DDBJ databases">
        <title>Paenibacillus species isolates.</title>
        <authorList>
            <person name="Beno S.M."/>
        </authorList>
    </citation>
    <scope>NUCLEOTIDE SEQUENCE [LARGE SCALE GENOMIC DNA]</scope>
    <source>
        <strain evidence="6 7">FSL H7-0433</strain>
    </source>
</reference>
<comment type="caution">
    <text evidence="6">The sequence shown here is derived from an EMBL/GenBank/DDBJ whole genome shotgun (WGS) entry which is preliminary data.</text>
</comment>
<dbReference type="SUPFAM" id="SSF53187">
    <property type="entry name" value="Zn-dependent exopeptidases"/>
    <property type="match status" value="1"/>
</dbReference>
<feature type="domain" description="Peptidase M14" evidence="5">
    <location>
        <begin position="200"/>
        <end position="515"/>
    </location>
</feature>
<dbReference type="Pfam" id="PF00246">
    <property type="entry name" value="Peptidase_M14"/>
    <property type="match status" value="1"/>
</dbReference>
<feature type="compositionally biased region" description="Low complexity" evidence="2">
    <location>
        <begin position="982"/>
        <end position="997"/>
    </location>
</feature>
<dbReference type="PROSITE" id="PS51272">
    <property type="entry name" value="SLH"/>
    <property type="match status" value="3"/>
</dbReference>
<dbReference type="PANTHER" id="PTHR43308">
    <property type="entry name" value="OUTER MEMBRANE PROTEIN ALPHA-RELATED"/>
    <property type="match status" value="1"/>
</dbReference>
<sequence>MSKRILSLLLAFTLMMSGLLPAAYAGEVATEINPQAVVAPVSTENTADPAVLSSEQTTVATAVYEQIAATVSTEVYKASMTEARTLELTLDLPDGASPQDIIWNFGRTAEEMKPLAEWKKWNKDAKDYSGNPFVTVTYEPISGSKVKALIHFDLLYGENLSLTGIRAEYVKRVGIYNLIGTLPAGDVLVEQQVKLNPYETYHTYDEIKPAIDRITAESNNKYDRYVEYQQIGTSTQGRAIHFSIVAKDKSSVDQYLNETLPLMMNDPEALQKKINDGDLQDYKVPIWLNNIHADEANGVDVIIKFLDTLMTQQIVTYDTTDENGNPKKVVLNIDEALDHVIFLLDYVENPDGRALNTRQTSTLLDPNRDNSYQTQPETQAVTAQIAKWTPLTFLDMHGFVSGFLIEPCTPPHDPNIEYDLVMPSMLEQANAMGKAGVANTKYDSYHIPYEEYEKTQQDPNYKGTNATGWDDASPAYTAVYAMHQGALGHTIEVPELNEDSLDAFYYAALGATDYVINNKQELFLNQLEIFKRGIQNENTNAAVKDYLINAQNESIGRPGVDENTNFFPEYYILPVAKDLQKNDLETYKMVQYLLRNNVKVERTTASVTVDSVVYPAGTYVVNMHQAKRGYANLVLYDGLDVSDFNEMYSDTVQNFSAMRGFDRYISRSVGAFTGKTEQVSSVTIPSTNLDQSPFEQNYVIKNSNNDAIKAVNELLANHKAVTLLENGGTGYEKGSFLVSRSNLRTVSSKYLLDIVPFSASENRTGKLLKAPKVAIAGATAFMLKDLGFNVTTDTVAADVLINSGTNLIATGKPFIGYGRTMLKTVKGLKVLPELDYSTPVNKDGKEDAHEGLFKAEVSQDNVITAPYADSEYLYTVSAAYITKVPEGAEILAKYGSGADFFKAGWWPNNEAAQDQVLALTYNTDNIHVTLFANDLMNKYHPQNQFRLLANSIYAAAPAATEEDGMDNGVNEQEPTTPSTPWQPSVTSTPAPTVQPSATPTPAPTPTPTVQPSATPAPIGSNFTDLGKVAWAASAIKELAAKGILQGVSDNTFAPLKEVTRAEFITMIVRAFDLLDVKSSAAFSDVKASDWSYGYIASGVKNGLINGVGNGKFDPNRAITREEMAIIVSNTLKKFKGKSVSDTNAALANFKDQATIAAYGKEAVALLTQEGIVQGLTADTFGPKNIANRAQAAVIIDRMLKLN</sequence>
<dbReference type="RefSeq" id="WP_076219918.1">
    <property type="nucleotide sequence ID" value="NZ_MPVP01000200.1"/>
</dbReference>
<dbReference type="InterPro" id="IPR001119">
    <property type="entry name" value="SLH_dom"/>
</dbReference>
<proteinExistence type="inferred from homology"/>
<dbReference type="CDD" id="cd06244">
    <property type="entry name" value="M14-like"/>
    <property type="match status" value="1"/>
</dbReference>
<feature type="domain" description="SLH" evidence="4">
    <location>
        <begin position="1146"/>
        <end position="1202"/>
    </location>
</feature>
<organism evidence="6 7">
    <name type="scientific">Paenibacillus odorifer</name>
    <dbReference type="NCBI Taxonomy" id="189426"/>
    <lineage>
        <taxon>Bacteria</taxon>
        <taxon>Bacillati</taxon>
        <taxon>Bacillota</taxon>
        <taxon>Bacilli</taxon>
        <taxon>Bacillales</taxon>
        <taxon>Paenibacillaceae</taxon>
        <taxon>Paenibacillus</taxon>
    </lineage>
</organism>
<evidence type="ECO:0000313" key="7">
    <source>
        <dbReference type="Proteomes" id="UP000187158"/>
    </source>
</evidence>
<feature type="compositionally biased region" description="Polar residues" evidence="2">
    <location>
        <begin position="969"/>
        <end position="981"/>
    </location>
</feature>
<feature type="domain" description="SLH" evidence="4">
    <location>
        <begin position="1078"/>
        <end position="1141"/>
    </location>
</feature>
<dbReference type="Pfam" id="PF00395">
    <property type="entry name" value="SLH"/>
    <property type="match status" value="3"/>
</dbReference>
<feature type="active site" description="Proton donor/acceptor" evidence="1">
    <location>
        <position position="492"/>
    </location>
</feature>
<dbReference type="EMBL" id="MPVP01000200">
    <property type="protein sequence ID" value="OMD21640.1"/>
    <property type="molecule type" value="Genomic_DNA"/>
</dbReference>
<feature type="chain" id="PRO_5047465990" description="Zinc carboxypeptidase" evidence="3">
    <location>
        <begin position="26"/>
        <end position="1202"/>
    </location>
</feature>